<dbReference type="SUPFAM" id="SSF53790">
    <property type="entry name" value="Tetrapyrrole methylase"/>
    <property type="match status" value="1"/>
</dbReference>
<comment type="caution">
    <text evidence="9">The sequence shown here is derived from an EMBL/GenBank/DDBJ whole genome shotgun (WGS) entry which is preliminary data.</text>
</comment>
<dbReference type="PANTHER" id="PTHR47036:SF1">
    <property type="entry name" value="COBALT-FACTOR III C(17)-METHYLTRANSFERASE-RELATED"/>
    <property type="match status" value="1"/>
</dbReference>
<dbReference type="GO" id="GO:0009236">
    <property type="term" value="P:cobalamin biosynthetic process"/>
    <property type="evidence" value="ECO:0007669"/>
    <property type="project" value="UniProtKB-UniPathway"/>
</dbReference>
<evidence type="ECO:0000313" key="9">
    <source>
        <dbReference type="EMBL" id="MTF39459.1"/>
    </source>
</evidence>
<dbReference type="NCBIfam" id="TIGR01466">
    <property type="entry name" value="cobJ_cbiH"/>
    <property type="match status" value="1"/>
</dbReference>
<dbReference type="InterPro" id="IPR006363">
    <property type="entry name" value="Cbl_synth_CobJ/CibH_dom"/>
</dbReference>
<dbReference type="InterPro" id="IPR038029">
    <property type="entry name" value="GbiG_N_sf"/>
</dbReference>
<dbReference type="Pfam" id="PF11760">
    <property type="entry name" value="CbiG_N"/>
    <property type="match status" value="1"/>
</dbReference>
<dbReference type="InterPro" id="IPR051810">
    <property type="entry name" value="Precorrin_MeTrfase"/>
</dbReference>
<gene>
    <name evidence="9" type="primary">cobJ</name>
    <name evidence="9" type="ORF">GGC33_11040</name>
</gene>
<dbReference type="InterPro" id="IPR014777">
    <property type="entry name" value="4pyrrole_Mease_sub1"/>
</dbReference>
<dbReference type="InterPro" id="IPR002750">
    <property type="entry name" value="CobE/GbiG_C"/>
</dbReference>
<proteinExistence type="predicted"/>
<dbReference type="EMBL" id="WMIA01000012">
    <property type="protein sequence ID" value="MTF39459.1"/>
    <property type="molecule type" value="Genomic_DNA"/>
</dbReference>
<dbReference type="Gene3D" id="3.30.950.10">
    <property type="entry name" value="Methyltransferase, Cobalt-precorrin-4 Transmethylase, Domain 2"/>
    <property type="match status" value="1"/>
</dbReference>
<dbReference type="UniPathway" id="UPA00148"/>
<dbReference type="CDD" id="cd11646">
    <property type="entry name" value="Precorrin_3B_C17_MT"/>
    <property type="match status" value="1"/>
</dbReference>
<dbReference type="Proteomes" id="UP000437131">
    <property type="component" value="Unassembled WGS sequence"/>
</dbReference>
<dbReference type="GO" id="GO:0032259">
    <property type="term" value="P:methylation"/>
    <property type="evidence" value="ECO:0007669"/>
    <property type="project" value="UniProtKB-KW"/>
</dbReference>
<feature type="domain" description="Tetrapyrrole methylase" evidence="6">
    <location>
        <begin position="405"/>
        <end position="616"/>
    </location>
</feature>
<dbReference type="Pfam" id="PF01890">
    <property type="entry name" value="CbiG_C"/>
    <property type="match status" value="1"/>
</dbReference>
<dbReference type="SUPFAM" id="SSF159664">
    <property type="entry name" value="CobE/GbiG C-terminal domain-like"/>
    <property type="match status" value="1"/>
</dbReference>
<evidence type="ECO:0000256" key="5">
    <source>
        <dbReference type="ARBA" id="ARBA00022691"/>
    </source>
</evidence>
<feature type="domain" description="CobE/GbiG C-terminal" evidence="7">
    <location>
        <begin position="261"/>
        <end position="393"/>
    </location>
</feature>
<feature type="domain" description="Cobalamin synthesis G N-terminal" evidence="8">
    <location>
        <begin position="58"/>
        <end position="137"/>
    </location>
</feature>
<evidence type="ECO:0000256" key="1">
    <source>
        <dbReference type="ARBA" id="ARBA00004953"/>
    </source>
</evidence>
<keyword evidence="2" id="KW-0169">Cobalamin biosynthesis</keyword>
<evidence type="ECO:0000256" key="2">
    <source>
        <dbReference type="ARBA" id="ARBA00022573"/>
    </source>
</evidence>
<dbReference type="GO" id="GO:0030789">
    <property type="term" value="F:precorrin-3B C17-methyltransferase activity"/>
    <property type="evidence" value="ECO:0007669"/>
    <property type="project" value="UniProtKB-EC"/>
</dbReference>
<dbReference type="EC" id="2.1.1.131" evidence="9"/>
<dbReference type="InterPro" id="IPR021744">
    <property type="entry name" value="CbiG_N"/>
</dbReference>
<evidence type="ECO:0000313" key="10">
    <source>
        <dbReference type="Proteomes" id="UP000437131"/>
    </source>
</evidence>
<dbReference type="Gene3D" id="3.30.420.180">
    <property type="entry name" value="CobE/GbiG C-terminal domain"/>
    <property type="match status" value="1"/>
</dbReference>
<dbReference type="PANTHER" id="PTHR47036">
    <property type="entry name" value="COBALT-FACTOR III C(17)-METHYLTRANSFERASE-RELATED"/>
    <property type="match status" value="1"/>
</dbReference>
<dbReference type="SUPFAM" id="SSF159672">
    <property type="entry name" value="CbiG N-terminal domain-like"/>
    <property type="match status" value="1"/>
</dbReference>
<evidence type="ECO:0000259" key="7">
    <source>
        <dbReference type="Pfam" id="PF01890"/>
    </source>
</evidence>
<evidence type="ECO:0000259" key="6">
    <source>
        <dbReference type="Pfam" id="PF00590"/>
    </source>
</evidence>
<accession>A0A844GX93</accession>
<organism evidence="9 10">
    <name type="scientific">Cyanobacterium aponinum 0216</name>
    <dbReference type="NCBI Taxonomy" id="2676140"/>
    <lineage>
        <taxon>Bacteria</taxon>
        <taxon>Bacillati</taxon>
        <taxon>Cyanobacteriota</taxon>
        <taxon>Cyanophyceae</taxon>
        <taxon>Oscillatoriophycideae</taxon>
        <taxon>Chroococcales</taxon>
        <taxon>Geminocystaceae</taxon>
        <taxon>Cyanobacterium</taxon>
    </lineage>
</organism>
<protein>
    <submittedName>
        <fullName evidence="9">Precorrin-3B C(17)-methyltransferase</fullName>
        <ecNumber evidence="9">2.1.1.131</ecNumber>
    </submittedName>
</protein>
<dbReference type="Gene3D" id="3.40.50.11220">
    <property type="match status" value="1"/>
</dbReference>
<keyword evidence="5" id="KW-0949">S-adenosyl-L-methionine</keyword>
<dbReference type="Gene3D" id="3.40.1010.10">
    <property type="entry name" value="Cobalt-precorrin-4 Transmethylase, Domain 1"/>
    <property type="match status" value="1"/>
</dbReference>
<dbReference type="InterPro" id="IPR035996">
    <property type="entry name" value="4pyrrol_Methylase_sf"/>
</dbReference>
<evidence type="ECO:0000256" key="4">
    <source>
        <dbReference type="ARBA" id="ARBA00022679"/>
    </source>
</evidence>
<sequence>MKYIFADYHPLHFITTSPEKIEQLEYLKKITQGFLWLPKKIHNDNLSANFYDSSLREHLVNIWSNSKCIVFCLTLGAVTRLIAPLLTNKKTDPAIIVIDPAFEYIICLTGEHQHQGDKLTEILAELLSAKAIITSASSNLNLPAIDSFGYTFGWKKGEGDWTKVGANITQNKPTLIKQESGLNWWCQNLPINHPFIFGEGIKDNSKKGEKREEDFLKQSDDDFAKSIFTEAEKQVQAMVYIGVNKTPRVDIPIVSWHPRGLWVGIGCERDTSPILIENAVNSVLAQYNLERNAIASLATIDLKADEVGILELAQKWQLPLKTFTSEELDLIDVPNPSSIVEHEVGTKSVAEASALKAGSWSNLPENNLFPTLIAPKQIFKQEGLKGAVTVAIALSNLEYNPRQGKLYLIGTGPGAIEYLTTAAKTALRDAEIIIGYGLYIDLIKPLLHPSQIIETSNITQEKQRAERAISLARWGLKVAVISSGDCGIYGMAGLVLEILANQNWDGKQPPIQVFSGITAMQSVAAKIGSPLMHDFCAISLSDLLTPWDVIEKRLHAAATGDFITAIYNPRSQTRQQQIITAQNIFLQYRSGNTPVAIARSVTREDESIILTTLEEMLNHPIDMVTTVLIGNSSTKRYHDLLITPRGYLGQC</sequence>
<reference evidence="9 10" key="1">
    <citation type="submission" date="2019-11" db="EMBL/GenBank/DDBJ databases">
        <title>Isolation of a new High Light Tolerant Cyanobacteria.</title>
        <authorList>
            <person name="Dobson Z."/>
            <person name="Vaughn N."/>
            <person name="Vaughn M."/>
            <person name="Fromme P."/>
            <person name="Mazor Y."/>
        </authorList>
    </citation>
    <scope>NUCLEOTIDE SEQUENCE [LARGE SCALE GENOMIC DNA]</scope>
    <source>
        <strain evidence="9 10">0216</strain>
    </source>
</reference>
<evidence type="ECO:0000256" key="3">
    <source>
        <dbReference type="ARBA" id="ARBA00022603"/>
    </source>
</evidence>
<dbReference type="AlphaFoldDB" id="A0A844GX93"/>
<dbReference type="RefSeq" id="WP_155084043.1">
    <property type="nucleotide sequence ID" value="NZ_WMIA01000012.1"/>
</dbReference>
<dbReference type="InterPro" id="IPR014776">
    <property type="entry name" value="4pyrrole_Mease_sub2"/>
</dbReference>
<keyword evidence="3 9" id="KW-0489">Methyltransferase</keyword>
<dbReference type="InterPro" id="IPR036518">
    <property type="entry name" value="CobE/GbiG_C_sf"/>
</dbReference>
<evidence type="ECO:0000259" key="8">
    <source>
        <dbReference type="Pfam" id="PF11760"/>
    </source>
</evidence>
<comment type="pathway">
    <text evidence="1">Cofactor biosynthesis; adenosylcobalamin biosynthesis.</text>
</comment>
<dbReference type="InterPro" id="IPR000878">
    <property type="entry name" value="4pyrrol_Mease"/>
</dbReference>
<name>A0A844GX93_9CHRO</name>
<dbReference type="Pfam" id="PF00590">
    <property type="entry name" value="TP_methylase"/>
    <property type="match status" value="1"/>
</dbReference>
<keyword evidence="4 9" id="KW-0808">Transferase</keyword>